<dbReference type="PANTHER" id="PTHR47017:SF1">
    <property type="entry name" value="ACYL-COA"/>
    <property type="match status" value="1"/>
</dbReference>
<name>B8J603_ANAD2</name>
<dbReference type="RefSeq" id="WP_015934682.1">
    <property type="nucleotide sequence ID" value="NC_011891.1"/>
</dbReference>
<evidence type="ECO:0000313" key="1">
    <source>
        <dbReference type="EMBL" id="ACL66898.1"/>
    </source>
</evidence>
<dbReference type="Pfam" id="PF04339">
    <property type="entry name" value="FemAB_like"/>
    <property type="match status" value="1"/>
</dbReference>
<dbReference type="Proteomes" id="UP000007089">
    <property type="component" value="Chromosome"/>
</dbReference>
<dbReference type="AlphaFoldDB" id="B8J603"/>
<sequence length="388" mass="43678">MSGLTLSVHGSISELRPEDWDALLEHEPERASPFARHAFLAACEESGCATPRTGWAPRHLVARRGGRVVAAAFAYVRESSDGDFGRDWEWAAAAARARLPWYPKLVLGVPFTPATGRRFLVAAGENRAALVRALLERARRLCAEEGLHGLHVLFPGADEARELEEAGLALRVDFQYHWRNAGYADPEAFLAAFPSKRRNAIRREKAAPERQGIAIRTVRGDELSRDPEGWARDCFALHRASTDQMAWGMRFVNRAFYARVFAGLPDAVEVVEARREGRLVGMAFNLASAEALYGRYWGCVEQHPFLHFNVALYHSIDECIRRGVRRFEGGAGGEHKLARGFEPAETWSAHLLLDRRLDAPIRRHLELERPQRLEAVARWREEHPRLGG</sequence>
<dbReference type="SUPFAM" id="SSF55729">
    <property type="entry name" value="Acyl-CoA N-acyltransferases (Nat)"/>
    <property type="match status" value="1"/>
</dbReference>
<proteinExistence type="predicted"/>
<keyword evidence="2" id="KW-1185">Reference proteome</keyword>
<evidence type="ECO:0000313" key="2">
    <source>
        <dbReference type="Proteomes" id="UP000007089"/>
    </source>
</evidence>
<organism evidence="1 2">
    <name type="scientific">Anaeromyxobacter dehalogenans (strain ATCC BAA-258 / DSM 21875 / 2CP-1)</name>
    <dbReference type="NCBI Taxonomy" id="455488"/>
    <lineage>
        <taxon>Bacteria</taxon>
        <taxon>Pseudomonadati</taxon>
        <taxon>Myxococcota</taxon>
        <taxon>Myxococcia</taxon>
        <taxon>Myxococcales</taxon>
        <taxon>Cystobacterineae</taxon>
        <taxon>Anaeromyxobacteraceae</taxon>
        <taxon>Anaeromyxobacter</taxon>
    </lineage>
</organism>
<dbReference type="PANTHER" id="PTHR47017">
    <property type="entry name" value="ACYL-COA"/>
    <property type="match status" value="1"/>
</dbReference>
<accession>B8J603</accession>
<dbReference type="HOGENOM" id="CLU_036032_1_0_7"/>
<dbReference type="KEGG" id="acp:A2cp1_3568"/>
<protein>
    <recommendedName>
        <fullName evidence="3">BioF2-like acetyltransferase domain-containing protein</fullName>
    </recommendedName>
</protein>
<evidence type="ECO:0008006" key="3">
    <source>
        <dbReference type="Google" id="ProtNLM"/>
    </source>
</evidence>
<dbReference type="EMBL" id="CP001359">
    <property type="protein sequence ID" value="ACL66898.1"/>
    <property type="molecule type" value="Genomic_DNA"/>
</dbReference>
<reference evidence="1" key="1">
    <citation type="submission" date="2009-01" db="EMBL/GenBank/DDBJ databases">
        <title>Complete sequence of Anaeromyxobacter dehalogenans 2CP-1.</title>
        <authorList>
            <consortium name="US DOE Joint Genome Institute"/>
            <person name="Lucas S."/>
            <person name="Copeland A."/>
            <person name="Lapidus A."/>
            <person name="Glavina del Rio T."/>
            <person name="Dalin E."/>
            <person name="Tice H."/>
            <person name="Bruce D."/>
            <person name="Goodwin L."/>
            <person name="Pitluck S."/>
            <person name="Saunders E."/>
            <person name="Brettin T."/>
            <person name="Detter J.C."/>
            <person name="Han C."/>
            <person name="Larimer F."/>
            <person name="Land M."/>
            <person name="Hauser L."/>
            <person name="Kyrpides N."/>
            <person name="Ovchinnikova G."/>
            <person name="Beliaev A.S."/>
            <person name="Richardson P."/>
        </authorList>
    </citation>
    <scope>NUCLEOTIDE SEQUENCE</scope>
    <source>
        <strain evidence="1">2CP-1</strain>
    </source>
</reference>
<dbReference type="Gene3D" id="3.40.630.30">
    <property type="match status" value="1"/>
</dbReference>
<dbReference type="InterPro" id="IPR016181">
    <property type="entry name" value="Acyl_CoA_acyltransferase"/>
</dbReference>
<dbReference type="InterPro" id="IPR007434">
    <property type="entry name" value="FemAB-like"/>
</dbReference>
<gene>
    <name evidence="1" type="ordered locus">A2cp1_3568</name>
</gene>